<reference evidence="2 3" key="1">
    <citation type="journal article" date="2006" name="Proc. Natl. Acad. Sci. U.S.A.">
        <title>Evolution of sensory complexity recorded in a myxobacterial genome.</title>
        <authorList>
            <person name="Goldman B.S."/>
            <person name="Nierman W.C."/>
            <person name="Kaiser D."/>
            <person name="Slater S.C."/>
            <person name="Durkin A.S."/>
            <person name="Eisen J.A."/>
            <person name="Ronning C.M."/>
            <person name="Barbazuk W.B."/>
            <person name="Blanchard M."/>
            <person name="Field C."/>
            <person name="Halling C."/>
            <person name="Hinkle G."/>
            <person name="Iartchuk O."/>
            <person name="Kim H.S."/>
            <person name="Mackenzie C."/>
            <person name="Madupu R."/>
            <person name="Miller N."/>
            <person name="Shvartsbeyn A."/>
            <person name="Sullivan S.A."/>
            <person name="Vaudin M."/>
            <person name="Wiegand R."/>
            <person name="Kaplan H.B."/>
        </authorList>
    </citation>
    <scope>NUCLEOTIDE SEQUENCE [LARGE SCALE GENOMIC DNA]</scope>
    <source>
        <strain evidence="3">DK1622</strain>
    </source>
</reference>
<accession>Q1DFX7</accession>
<keyword evidence="2" id="KW-0378">Hydrolase</keyword>
<dbReference type="Pfam" id="PF09604">
    <property type="entry name" value="Potass_KdpF"/>
    <property type="match status" value="1"/>
</dbReference>
<dbReference type="STRING" id="246197.MXAN_0163"/>
<evidence type="ECO:0000313" key="2">
    <source>
        <dbReference type="EMBL" id="ABF88567.1"/>
    </source>
</evidence>
<dbReference type="AlphaFoldDB" id="Q1DFX7"/>
<evidence type="ECO:0000313" key="3">
    <source>
        <dbReference type="Proteomes" id="UP000002402"/>
    </source>
</evidence>
<proteinExistence type="predicted"/>
<keyword evidence="1" id="KW-0812">Transmembrane</keyword>
<dbReference type="KEGG" id="mxa:MXAN_0163"/>
<sequence>MGLRPRMRAPVRHCPMTFEYAAGAVLSVLLGAYLIYALLRPARF</sequence>
<feature type="transmembrane region" description="Helical" evidence="1">
    <location>
        <begin position="20"/>
        <end position="39"/>
    </location>
</feature>
<dbReference type="GO" id="GO:0016787">
    <property type="term" value="F:hydrolase activity"/>
    <property type="evidence" value="ECO:0007669"/>
    <property type="project" value="UniProtKB-KW"/>
</dbReference>
<dbReference type="EnsemblBacteria" id="ABF88567">
    <property type="protein sequence ID" value="ABF88567"/>
    <property type="gene ID" value="MXAN_0163"/>
</dbReference>
<organism evidence="2 3">
    <name type="scientific">Myxococcus xanthus (strain DK1622)</name>
    <dbReference type="NCBI Taxonomy" id="246197"/>
    <lineage>
        <taxon>Bacteria</taxon>
        <taxon>Pseudomonadati</taxon>
        <taxon>Myxococcota</taxon>
        <taxon>Myxococcia</taxon>
        <taxon>Myxococcales</taxon>
        <taxon>Cystobacterineae</taxon>
        <taxon>Myxococcaceae</taxon>
        <taxon>Myxococcus</taxon>
    </lineage>
</organism>
<gene>
    <name evidence="2" type="primary">kdpF</name>
    <name evidence="2" type="ordered locus">MXAN_0163</name>
</gene>
<dbReference type="EC" id="3.6.3.12" evidence="2"/>
<keyword evidence="1" id="KW-0472">Membrane</keyword>
<keyword evidence="1" id="KW-1133">Transmembrane helix</keyword>
<dbReference type="Proteomes" id="UP000002402">
    <property type="component" value="Chromosome"/>
</dbReference>
<name>Q1DFX7_MYXXD</name>
<dbReference type="GO" id="GO:0005886">
    <property type="term" value="C:plasma membrane"/>
    <property type="evidence" value="ECO:0007669"/>
    <property type="project" value="InterPro"/>
</dbReference>
<dbReference type="NCBIfam" id="TIGR02115">
    <property type="entry name" value="potass_kdpF"/>
    <property type="match status" value="1"/>
</dbReference>
<protein>
    <submittedName>
        <fullName evidence="2">K+-transporting ATPase, F subunit</fullName>
        <ecNumber evidence="2">3.6.3.12</ecNumber>
    </submittedName>
</protein>
<dbReference type="InterPro" id="IPR011726">
    <property type="entry name" value="KdpF"/>
</dbReference>
<dbReference type="GO" id="GO:0008556">
    <property type="term" value="F:P-type potassium transmembrane transporter activity"/>
    <property type="evidence" value="ECO:0007669"/>
    <property type="project" value="InterPro"/>
</dbReference>
<dbReference type="HOGENOM" id="CLU_3218984_0_0_7"/>
<evidence type="ECO:0000256" key="1">
    <source>
        <dbReference type="SAM" id="Phobius"/>
    </source>
</evidence>
<keyword evidence="3" id="KW-1185">Reference proteome</keyword>
<dbReference type="EMBL" id="CP000113">
    <property type="protein sequence ID" value="ABF88567.1"/>
    <property type="molecule type" value="Genomic_DNA"/>
</dbReference>